<reference evidence="1" key="1">
    <citation type="journal article" date="2015" name="Genome Biol. Evol.">
        <title>Organellar Genomes of White Spruce (Picea glauca): Assembly and Annotation.</title>
        <authorList>
            <person name="Jackman S.D."/>
            <person name="Warren R.L."/>
            <person name="Gibb E.A."/>
            <person name="Vandervalk B.P."/>
            <person name="Mohamadi H."/>
            <person name="Chu J."/>
            <person name="Raymond A."/>
            <person name="Pleasance S."/>
            <person name="Coope R."/>
            <person name="Wildung M.R."/>
            <person name="Ritland C.E."/>
            <person name="Bousquet J."/>
            <person name="Jones S.J."/>
            <person name="Bohlmann J."/>
            <person name="Birol I."/>
        </authorList>
    </citation>
    <scope>NUCLEOTIDE SEQUENCE [LARGE SCALE GENOMIC DNA]</scope>
    <source>
        <tissue evidence="1">Flushing bud</tissue>
    </source>
</reference>
<keyword evidence="1" id="KW-0496">Mitochondrion</keyword>
<evidence type="ECO:0000313" key="1">
    <source>
        <dbReference type="EMBL" id="KUM49590.1"/>
    </source>
</evidence>
<dbReference type="EMBL" id="LKAM01000002">
    <property type="protein sequence ID" value="KUM49590.1"/>
    <property type="molecule type" value="Genomic_DNA"/>
</dbReference>
<gene>
    <name evidence="1" type="ORF">ABT39_MTgene2815</name>
</gene>
<name>A0A101M2B9_PICGL</name>
<accession>A0A101M2B9</accession>
<proteinExistence type="predicted"/>
<protein>
    <submittedName>
        <fullName evidence="1">Uncharacterized protein</fullName>
    </submittedName>
</protein>
<dbReference type="AlphaFoldDB" id="A0A101M2B9"/>
<geneLocation type="mitochondrion" evidence="1"/>
<organism evidence="1">
    <name type="scientific">Picea glauca</name>
    <name type="common">White spruce</name>
    <name type="synonym">Pinus glauca</name>
    <dbReference type="NCBI Taxonomy" id="3330"/>
    <lineage>
        <taxon>Eukaryota</taxon>
        <taxon>Viridiplantae</taxon>
        <taxon>Streptophyta</taxon>
        <taxon>Embryophyta</taxon>
        <taxon>Tracheophyta</taxon>
        <taxon>Spermatophyta</taxon>
        <taxon>Pinopsida</taxon>
        <taxon>Pinidae</taxon>
        <taxon>Conifers I</taxon>
        <taxon>Pinales</taxon>
        <taxon>Pinaceae</taxon>
        <taxon>Picea</taxon>
    </lineage>
</organism>
<sequence>MIDLGKISPSIREMILLTGNWPEIGNWIEHLCDSTPSPFFGIGMAEISLVPIPFS</sequence>
<comment type="caution">
    <text evidence="1">The sequence shown here is derived from an EMBL/GenBank/DDBJ whole genome shotgun (WGS) entry which is preliminary data.</text>
</comment>